<name>A0A0M0JHX5_9EUKA</name>
<dbReference type="InterPro" id="IPR036259">
    <property type="entry name" value="MFS_trans_sf"/>
</dbReference>
<keyword evidence="3 5" id="KW-0472">Membrane</keyword>
<keyword evidence="6" id="KW-0813">Transport</keyword>
<evidence type="ECO:0000256" key="3">
    <source>
        <dbReference type="ARBA" id="ARBA00023136"/>
    </source>
</evidence>
<feature type="transmembrane region" description="Helical" evidence="5">
    <location>
        <begin position="99"/>
        <end position="123"/>
    </location>
</feature>
<dbReference type="PANTHER" id="PTHR23121">
    <property type="entry name" value="SODIUM-DEPENDENT GLUCOSE TRANSPORTER 1"/>
    <property type="match status" value="1"/>
</dbReference>
<organism evidence="6 7">
    <name type="scientific">Chrysochromulina tobinii</name>
    <dbReference type="NCBI Taxonomy" id="1460289"/>
    <lineage>
        <taxon>Eukaryota</taxon>
        <taxon>Haptista</taxon>
        <taxon>Haptophyta</taxon>
        <taxon>Prymnesiophyceae</taxon>
        <taxon>Prymnesiales</taxon>
        <taxon>Chrysochromulinaceae</taxon>
        <taxon>Chrysochromulina</taxon>
    </lineage>
</organism>
<dbReference type="SUPFAM" id="SSF103473">
    <property type="entry name" value="MFS general substrate transporter"/>
    <property type="match status" value="1"/>
</dbReference>
<dbReference type="AlphaFoldDB" id="A0A0M0JHX5"/>
<accession>A0A0M0JHX5</accession>
<keyword evidence="7" id="KW-1185">Reference proteome</keyword>
<feature type="transmembrane region" description="Helical" evidence="5">
    <location>
        <begin position="143"/>
        <end position="162"/>
    </location>
</feature>
<feature type="transmembrane region" description="Helical" evidence="5">
    <location>
        <begin position="47"/>
        <end position="67"/>
    </location>
</feature>
<evidence type="ECO:0000313" key="7">
    <source>
        <dbReference type="Proteomes" id="UP000037460"/>
    </source>
</evidence>
<evidence type="ECO:0000256" key="2">
    <source>
        <dbReference type="ARBA" id="ARBA00022989"/>
    </source>
</evidence>
<dbReference type="PANTHER" id="PTHR23121:SF9">
    <property type="entry name" value="SODIUM-DEPENDENT GLUCOSE TRANSPORTER 1"/>
    <property type="match status" value="1"/>
</dbReference>
<dbReference type="EMBL" id="JWZX01002884">
    <property type="protein sequence ID" value="KOO26179.1"/>
    <property type="molecule type" value="Genomic_DNA"/>
</dbReference>
<proteinExistence type="predicted"/>
<dbReference type="Proteomes" id="UP000037460">
    <property type="component" value="Unassembled WGS sequence"/>
</dbReference>
<feature type="non-terminal residue" evidence="6">
    <location>
        <position position="454"/>
    </location>
</feature>
<feature type="compositionally biased region" description="Gly residues" evidence="4">
    <location>
        <begin position="193"/>
        <end position="204"/>
    </location>
</feature>
<feature type="transmembrane region" description="Helical" evidence="5">
    <location>
        <begin position="321"/>
        <end position="345"/>
    </location>
</feature>
<comment type="caution">
    <text evidence="6">The sequence shown here is derived from an EMBL/GenBank/DDBJ whole genome shotgun (WGS) entry which is preliminary data.</text>
</comment>
<feature type="transmembrane region" description="Helical" evidence="5">
    <location>
        <begin position="351"/>
        <end position="369"/>
    </location>
</feature>
<evidence type="ECO:0000256" key="4">
    <source>
        <dbReference type="SAM" id="MobiDB-lite"/>
    </source>
</evidence>
<reference evidence="7" key="1">
    <citation type="journal article" date="2015" name="PLoS Genet.">
        <title>Genome Sequence and Transcriptome Analyses of Chrysochromulina tobin: Metabolic Tools for Enhanced Algal Fitness in the Prominent Order Prymnesiales (Haptophyceae).</title>
        <authorList>
            <person name="Hovde B.T."/>
            <person name="Deodato C.R."/>
            <person name="Hunsperger H.M."/>
            <person name="Ryken S.A."/>
            <person name="Yost W."/>
            <person name="Jha R.K."/>
            <person name="Patterson J."/>
            <person name="Monnat R.J. Jr."/>
            <person name="Barlow S.B."/>
            <person name="Starkenburg S.R."/>
            <person name="Cattolico R.A."/>
        </authorList>
    </citation>
    <scope>NUCLEOTIDE SEQUENCE</scope>
    <source>
        <strain evidence="7">CCMP291</strain>
    </source>
</reference>
<keyword evidence="1 5" id="KW-0812">Transmembrane</keyword>
<feature type="transmembrane region" description="Helical" evidence="5">
    <location>
        <begin position="390"/>
        <end position="409"/>
    </location>
</feature>
<feature type="region of interest" description="Disordered" evidence="4">
    <location>
        <begin position="185"/>
        <end position="249"/>
    </location>
</feature>
<feature type="transmembrane region" description="Helical" evidence="5">
    <location>
        <begin position="255"/>
        <end position="273"/>
    </location>
</feature>
<keyword evidence="2 5" id="KW-1133">Transmembrane helix</keyword>
<evidence type="ECO:0000256" key="5">
    <source>
        <dbReference type="SAM" id="Phobius"/>
    </source>
</evidence>
<feature type="transmembrane region" description="Helical" evidence="5">
    <location>
        <begin position="74"/>
        <end position="93"/>
    </location>
</feature>
<feature type="transmembrane region" description="Helical" evidence="5">
    <location>
        <begin position="415"/>
        <end position="437"/>
    </location>
</feature>
<gene>
    <name evidence="6" type="ORF">Ctob_004025</name>
</gene>
<sequence length="454" mass="47473">MRLDGPYACTLAYCVLFIGLGLMPGTVGPTLPSLSIRVGVNNPSNLAPAYIARGACYGAGTIFMGALLDRTGRYAHWLLAAWQIMMALCGALFPHASSLWLFVLLVAGMNFAGGCIDVMGNVLLVKLWEDDEAIGLSAERLPLLYLVAALSTAALSLPLVLVPPPRQHWAALSLAASDSAQEAHAHARHRCGHGNGSSSGGGGRPRGDPDEQTSRLPTARGSRSASTAMVDEGPGGDPGTGPESVAPEPGDRPRHFYLIMVLMFGFYACLGAAERIPGDWLTTAIVRSPELDQDEEAGAFATSAFFGAHLAGRLLSVPLAWWLRPAAFCAIEFSIALTSAVVFVVAAPTNYTWLLASVAGVGLGISALYPQGLMLAKSRVPLSSVWISRLCVGALAGAVLGPPLTGALLDSSPNFLFYSVGLVVLVQTLCFIGVAMVPRLPPRAAASQLELVSV</sequence>
<keyword evidence="6" id="KW-0762">Sugar transport</keyword>
<protein>
    <submittedName>
        <fullName evidence="6">Sodium-dependent glucose transporter 1</fullName>
    </submittedName>
</protein>
<dbReference type="Gene3D" id="1.20.1250.20">
    <property type="entry name" value="MFS general substrate transporter like domains"/>
    <property type="match status" value="2"/>
</dbReference>
<evidence type="ECO:0000256" key="1">
    <source>
        <dbReference type="ARBA" id="ARBA00022692"/>
    </source>
</evidence>
<feature type="transmembrane region" description="Helical" evidence="5">
    <location>
        <begin position="7"/>
        <end position="27"/>
    </location>
</feature>
<evidence type="ECO:0000313" key="6">
    <source>
        <dbReference type="EMBL" id="KOO26179.1"/>
    </source>
</evidence>